<reference evidence="1" key="1">
    <citation type="submission" date="2018-02" db="EMBL/GenBank/DDBJ databases">
        <title>The genomes of Aspergillus section Nigri reveals drivers in fungal speciation.</title>
        <authorList>
            <consortium name="DOE Joint Genome Institute"/>
            <person name="Vesth T.C."/>
            <person name="Nybo J."/>
            <person name="Theobald S."/>
            <person name="Brandl J."/>
            <person name="Frisvad J.C."/>
            <person name="Nielsen K.F."/>
            <person name="Lyhne E.K."/>
            <person name="Kogle M.E."/>
            <person name="Kuo A."/>
            <person name="Riley R."/>
            <person name="Clum A."/>
            <person name="Nolan M."/>
            <person name="Lipzen A."/>
            <person name="Salamov A."/>
            <person name="Henrissat B."/>
            <person name="Wiebenga A."/>
            <person name="De vries R.P."/>
            <person name="Grigoriev I.V."/>
            <person name="Mortensen U.H."/>
            <person name="Andersen M.R."/>
            <person name="Baker S.E."/>
        </authorList>
    </citation>
    <scope>NUCLEOTIDE SEQUENCE</scope>
    <source>
        <strain evidence="1">CBS 621.78</strain>
    </source>
</reference>
<sequence length="127" mass="13823">MVLGRTLDFPPAKAVLFLACLFDSVTLSKCADAIPRAVSLVEKKDHDHLPSASGNEKIAPLQGSNNETYYAIVIVSVRIPVKRQLGTCLESIESARAPRAYDAVRALGAIREDQVGTDGAFRINRWV</sequence>
<keyword evidence="2" id="KW-1185">Reference proteome</keyword>
<name>A0ACD1G9C5_9EURO</name>
<evidence type="ECO:0000313" key="2">
    <source>
        <dbReference type="Proteomes" id="UP000249057"/>
    </source>
</evidence>
<accession>A0ACD1G9C5</accession>
<proteinExistence type="predicted"/>
<gene>
    <name evidence="1" type="ORF">BO95DRAFT_442694</name>
</gene>
<protein>
    <submittedName>
        <fullName evidence="1">Uncharacterized protein</fullName>
    </submittedName>
</protein>
<evidence type="ECO:0000313" key="1">
    <source>
        <dbReference type="EMBL" id="RAH45805.1"/>
    </source>
</evidence>
<dbReference type="Proteomes" id="UP000249057">
    <property type="component" value="Unassembled WGS sequence"/>
</dbReference>
<organism evidence="1 2">
    <name type="scientific">Aspergillus brunneoviolaceus CBS 621.78</name>
    <dbReference type="NCBI Taxonomy" id="1450534"/>
    <lineage>
        <taxon>Eukaryota</taxon>
        <taxon>Fungi</taxon>
        <taxon>Dikarya</taxon>
        <taxon>Ascomycota</taxon>
        <taxon>Pezizomycotina</taxon>
        <taxon>Eurotiomycetes</taxon>
        <taxon>Eurotiomycetidae</taxon>
        <taxon>Eurotiales</taxon>
        <taxon>Aspergillaceae</taxon>
        <taxon>Aspergillus</taxon>
        <taxon>Aspergillus subgen. Circumdati</taxon>
    </lineage>
</organism>
<dbReference type="EMBL" id="KZ825342">
    <property type="protein sequence ID" value="RAH45805.1"/>
    <property type="molecule type" value="Genomic_DNA"/>
</dbReference>